<protein>
    <submittedName>
        <fullName evidence="2">Uncharacterized protein</fullName>
    </submittedName>
</protein>
<proteinExistence type="predicted"/>
<reference evidence="2" key="1">
    <citation type="journal article" date="2023" name="PhytoFront">
        <title>Draft Genome Resources of Seven Strains of Tilletia horrida, Causal Agent of Kernel Smut of Rice.</title>
        <authorList>
            <person name="Khanal S."/>
            <person name="Antony Babu S."/>
            <person name="Zhou X.G."/>
        </authorList>
    </citation>
    <scope>NUCLEOTIDE SEQUENCE</scope>
    <source>
        <strain evidence="2">TX3</strain>
    </source>
</reference>
<comment type="caution">
    <text evidence="2">The sequence shown here is derived from an EMBL/GenBank/DDBJ whole genome shotgun (WGS) entry which is preliminary data.</text>
</comment>
<keyword evidence="1" id="KW-0732">Signal</keyword>
<evidence type="ECO:0000256" key="1">
    <source>
        <dbReference type="SAM" id="SignalP"/>
    </source>
</evidence>
<name>A0AAN6GAS7_9BASI</name>
<accession>A0AAN6GAS7</accession>
<evidence type="ECO:0000313" key="2">
    <source>
        <dbReference type="EMBL" id="KAK0526728.1"/>
    </source>
</evidence>
<feature type="chain" id="PRO_5042936895" evidence="1">
    <location>
        <begin position="23"/>
        <end position="76"/>
    </location>
</feature>
<dbReference type="AlphaFoldDB" id="A0AAN6GAS7"/>
<keyword evidence="3" id="KW-1185">Reference proteome</keyword>
<evidence type="ECO:0000313" key="3">
    <source>
        <dbReference type="Proteomes" id="UP001176521"/>
    </source>
</evidence>
<feature type="signal peptide" evidence="1">
    <location>
        <begin position="1"/>
        <end position="22"/>
    </location>
</feature>
<dbReference type="EMBL" id="JAPDMQ010000342">
    <property type="protein sequence ID" value="KAK0526728.1"/>
    <property type="molecule type" value="Genomic_DNA"/>
</dbReference>
<gene>
    <name evidence="2" type="ORF">OC842_005096</name>
</gene>
<organism evidence="2 3">
    <name type="scientific">Tilletia horrida</name>
    <dbReference type="NCBI Taxonomy" id="155126"/>
    <lineage>
        <taxon>Eukaryota</taxon>
        <taxon>Fungi</taxon>
        <taxon>Dikarya</taxon>
        <taxon>Basidiomycota</taxon>
        <taxon>Ustilaginomycotina</taxon>
        <taxon>Exobasidiomycetes</taxon>
        <taxon>Tilletiales</taxon>
        <taxon>Tilletiaceae</taxon>
        <taxon>Tilletia</taxon>
    </lineage>
</organism>
<sequence length="76" mass="7714">MKFATFGTALLIAAFAAPAVLAMTCPDGTSPGTSFCSSSCGCYCGGDNRVHCDELSNCQQSSGSAKQFCIANCSCP</sequence>
<dbReference type="Proteomes" id="UP001176521">
    <property type="component" value="Unassembled WGS sequence"/>
</dbReference>